<proteinExistence type="predicted"/>
<dbReference type="AlphaFoldDB" id="A0A2P2P3L8"/>
<reference evidence="1" key="1">
    <citation type="submission" date="2018-02" db="EMBL/GenBank/DDBJ databases">
        <title>Rhizophora mucronata_Transcriptome.</title>
        <authorList>
            <person name="Meera S.P."/>
            <person name="Sreeshan A."/>
            <person name="Augustine A."/>
        </authorList>
    </citation>
    <scope>NUCLEOTIDE SEQUENCE</scope>
    <source>
        <tissue evidence="1">Leaf</tissue>
    </source>
</reference>
<evidence type="ECO:0000313" key="1">
    <source>
        <dbReference type="EMBL" id="MBX49243.1"/>
    </source>
</evidence>
<sequence length="55" mass="6270">MVKINSVPAFDLYFGIHNLNSVTIRMTMKAINPKLMSYVHMTKIVLKSTQRVGKC</sequence>
<dbReference type="EMBL" id="GGEC01068759">
    <property type="protein sequence ID" value="MBX49243.1"/>
    <property type="molecule type" value="Transcribed_RNA"/>
</dbReference>
<protein>
    <submittedName>
        <fullName evidence="1">Uncharacterized protein</fullName>
    </submittedName>
</protein>
<name>A0A2P2P3L8_RHIMU</name>
<organism evidence="1">
    <name type="scientific">Rhizophora mucronata</name>
    <name type="common">Asiatic mangrove</name>
    <dbReference type="NCBI Taxonomy" id="61149"/>
    <lineage>
        <taxon>Eukaryota</taxon>
        <taxon>Viridiplantae</taxon>
        <taxon>Streptophyta</taxon>
        <taxon>Embryophyta</taxon>
        <taxon>Tracheophyta</taxon>
        <taxon>Spermatophyta</taxon>
        <taxon>Magnoliopsida</taxon>
        <taxon>eudicotyledons</taxon>
        <taxon>Gunneridae</taxon>
        <taxon>Pentapetalae</taxon>
        <taxon>rosids</taxon>
        <taxon>fabids</taxon>
        <taxon>Malpighiales</taxon>
        <taxon>Rhizophoraceae</taxon>
        <taxon>Rhizophora</taxon>
    </lineage>
</organism>
<accession>A0A2P2P3L8</accession>